<dbReference type="RefSeq" id="WP_264852391.1">
    <property type="nucleotide sequence ID" value="NZ_BRXR01000002.1"/>
</dbReference>
<evidence type="ECO:0000256" key="1">
    <source>
        <dbReference type="ARBA" id="ARBA00010646"/>
    </source>
</evidence>
<dbReference type="EMBL" id="BRXR01000002">
    <property type="protein sequence ID" value="GLC32929.1"/>
    <property type="molecule type" value="Genomic_DNA"/>
</dbReference>
<dbReference type="SUPFAM" id="SSF47090">
    <property type="entry name" value="PGBD-like"/>
    <property type="match status" value="1"/>
</dbReference>
<dbReference type="Gene3D" id="1.10.101.10">
    <property type="entry name" value="PGBD-like superfamily/PGBD"/>
    <property type="match status" value="1"/>
</dbReference>
<gene>
    <name evidence="5" type="primary">lyc</name>
    <name evidence="5" type="ORF">bsdE14_43390</name>
</gene>
<dbReference type="Proteomes" id="UP001208567">
    <property type="component" value="Unassembled WGS sequence"/>
</dbReference>
<dbReference type="Pfam" id="PF01471">
    <property type="entry name" value="PG_binding_1"/>
    <property type="match status" value="1"/>
</dbReference>
<dbReference type="InterPro" id="IPR002053">
    <property type="entry name" value="Glyco_hydro_25"/>
</dbReference>
<name>A0ABQ5NCK6_9CLOT</name>
<keyword evidence="2" id="KW-0378">Hydrolase</keyword>
<dbReference type="Gene3D" id="3.20.20.80">
    <property type="entry name" value="Glycosidases"/>
    <property type="match status" value="1"/>
</dbReference>
<reference evidence="5 6" key="1">
    <citation type="journal article" date="2024" name="Int. J. Syst. Evol. Microbiol.">
        <title>Clostridium omnivorum sp. nov., isolated from anoxic soil under the treatment of reductive soil disinfestation.</title>
        <authorList>
            <person name="Ueki A."/>
            <person name="Tonouchi A."/>
            <person name="Kaku N."/>
            <person name="Honma S."/>
            <person name="Ueki K."/>
        </authorList>
    </citation>
    <scope>NUCLEOTIDE SEQUENCE [LARGE SCALE GENOMIC DNA]</scope>
    <source>
        <strain evidence="5 6">E14</strain>
    </source>
</reference>
<evidence type="ECO:0000313" key="5">
    <source>
        <dbReference type="EMBL" id="GLC32929.1"/>
    </source>
</evidence>
<dbReference type="InterPro" id="IPR036366">
    <property type="entry name" value="PGBDSf"/>
</dbReference>
<dbReference type="InterPro" id="IPR018077">
    <property type="entry name" value="Glyco_hydro_fam25_subgr"/>
</dbReference>
<dbReference type="InterPro" id="IPR002477">
    <property type="entry name" value="Peptidoglycan-bd-like"/>
</dbReference>
<dbReference type="PROSITE" id="PS51904">
    <property type="entry name" value="GLYCOSYL_HYDROL_F25_2"/>
    <property type="match status" value="1"/>
</dbReference>
<dbReference type="InterPro" id="IPR036365">
    <property type="entry name" value="PGBD-like_sf"/>
</dbReference>
<comment type="similarity">
    <text evidence="1">Belongs to the glycosyl hydrolase 25 family.</text>
</comment>
<evidence type="ECO:0000256" key="3">
    <source>
        <dbReference type="ARBA" id="ARBA00023295"/>
    </source>
</evidence>
<dbReference type="SMART" id="SM00641">
    <property type="entry name" value="Glyco_25"/>
    <property type="match status" value="1"/>
</dbReference>
<evidence type="ECO:0000256" key="2">
    <source>
        <dbReference type="ARBA" id="ARBA00022801"/>
    </source>
</evidence>
<evidence type="ECO:0000313" key="6">
    <source>
        <dbReference type="Proteomes" id="UP001208567"/>
    </source>
</evidence>
<sequence>MKGIDISSYQQNVDFNQVKNNGVEIVILKASEGKTWQDPTFKDKYNNAKAAGLKVGAYHFLRGNAPQDEASNFLNMIEGLSLDCKLIIDAEVDLGGIETTSNQVKAVKDILVSKGYDVALYSGEYFYNTNLNNSVKDIPLWVAKYSNNKPNVSSYIGWQYSDVGNVPGINGYVDINEFLEGILLTNNCSNGTCNITTPTKETWEFYISGDLVKRLQHELNIQYGFKLDEDGYLGDKSLNALESVAIKHDAKGNITRIIQERLLQLGYKLPRYGADSDFGDETANALYKFQLDRKLIPDMVAGINTFKELFRK</sequence>
<keyword evidence="6" id="KW-1185">Reference proteome</keyword>
<comment type="caution">
    <text evidence="5">The sequence shown here is derived from an EMBL/GenBank/DDBJ whole genome shotgun (WGS) entry which is preliminary data.</text>
</comment>
<dbReference type="PANTHER" id="PTHR34135:SF2">
    <property type="entry name" value="LYSOZYME"/>
    <property type="match status" value="1"/>
</dbReference>
<feature type="domain" description="Peptidoglycan binding-like" evidence="4">
    <location>
        <begin position="253"/>
        <end position="308"/>
    </location>
</feature>
<proteinExistence type="inferred from homology"/>
<dbReference type="InterPro" id="IPR017853">
    <property type="entry name" value="GH"/>
</dbReference>
<accession>A0ABQ5NCK6</accession>
<keyword evidence="3" id="KW-0326">Glycosidase</keyword>
<dbReference type="Pfam" id="PF01183">
    <property type="entry name" value="Glyco_hydro_25"/>
    <property type="match status" value="1"/>
</dbReference>
<dbReference type="PANTHER" id="PTHR34135">
    <property type="entry name" value="LYSOZYME"/>
    <property type="match status" value="1"/>
</dbReference>
<organism evidence="5 6">
    <name type="scientific">Clostridium omnivorum</name>
    <dbReference type="NCBI Taxonomy" id="1604902"/>
    <lineage>
        <taxon>Bacteria</taxon>
        <taxon>Bacillati</taxon>
        <taxon>Bacillota</taxon>
        <taxon>Clostridia</taxon>
        <taxon>Eubacteriales</taxon>
        <taxon>Clostridiaceae</taxon>
        <taxon>Clostridium</taxon>
    </lineage>
</organism>
<evidence type="ECO:0000259" key="4">
    <source>
        <dbReference type="Pfam" id="PF01471"/>
    </source>
</evidence>
<dbReference type="SUPFAM" id="SSF51445">
    <property type="entry name" value="(Trans)glycosidases"/>
    <property type="match status" value="1"/>
</dbReference>
<protein>
    <submittedName>
        <fullName evidence="5">Autolytic lysozyme</fullName>
    </submittedName>
</protein>